<keyword evidence="3" id="KW-1185">Reference proteome</keyword>
<organism evidence="2 3">
    <name type="scientific">Penicillium cosmopolitanum</name>
    <dbReference type="NCBI Taxonomy" id="1131564"/>
    <lineage>
        <taxon>Eukaryota</taxon>
        <taxon>Fungi</taxon>
        <taxon>Dikarya</taxon>
        <taxon>Ascomycota</taxon>
        <taxon>Pezizomycotina</taxon>
        <taxon>Eurotiomycetes</taxon>
        <taxon>Eurotiomycetidae</taxon>
        <taxon>Eurotiales</taxon>
        <taxon>Aspergillaceae</taxon>
        <taxon>Penicillium</taxon>
    </lineage>
</organism>
<keyword evidence="1" id="KW-0732">Signal</keyword>
<evidence type="ECO:0000313" key="3">
    <source>
        <dbReference type="Proteomes" id="UP001147747"/>
    </source>
</evidence>
<reference evidence="2" key="1">
    <citation type="submission" date="2022-12" db="EMBL/GenBank/DDBJ databases">
        <authorList>
            <person name="Petersen C."/>
        </authorList>
    </citation>
    <scope>NUCLEOTIDE SEQUENCE</scope>
    <source>
        <strain evidence="2">IBT 29677</strain>
    </source>
</reference>
<evidence type="ECO:0000313" key="2">
    <source>
        <dbReference type="EMBL" id="KAJ5396737.1"/>
    </source>
</evidence>
<dbReference type="Proteomes" id="UP001147747">
    <property type="component" value="Unassembled WGS sequence"/>
</dbReference>
<proteinExistence type="predicted"/>
<dbReference type="EMBL" id="JAPZBU010000006">
    <property type="protein sequence ID" value="KAJ5396737.1"/>
    <property type="molecule type" value="Genomic_DNA"/>
</dbReference>
<reference evidence="2" key="2">
    <citation type="journal article" date="2023" name="IMA Fungus">
        <title>Comparative genomic study of the Penicillium genus elucidates a diverse pangenome and 15 lateral gene transfer events.</title>
        <authorList>
            <person name="Petersen C."/>
            <person name="Sorensen T."/>
            <person name="Nielsen M.R."/>
            <person name="Sondergaard T.E."/>
            <person name="Sorensen J.L."/>
            <person name="Fitzpatrick D.A."/>
            <person name="Frisvad J.C."/>
            <person name="Nielsen K.L."/>
        </authorList>
    </citation>
    <scope>NUCLEOTIDE SEQUENCE</scope>
    <source>
        <strain evidence="2">IBT 29677</strain>
    </source>
</reference>
<dbReference type="RefSeq" id="XP_056488789.1">
    <property type="nucleotide sequence ID" value="XM_056629487.1"/>
</dbReference>
<protein>
    <submittedName>
        <fullName evidence="2">Uncharacterized protein</fullName>
    </submittedName>
</protein>
<evidence type="ECO:0000256" key="1">
    <source>
        <dbReference type="SAM" id="SignalP"/>
    </source>
</evidence>
<comment type="caution">
    <text evidence="2">The sequence shown here is derived from an EMBL/GenBank/DDBJ whole genome shotgun (WGS) entry which is preliminary data.</text>
</comment>
<gene>
    <name evidence="2" type="ORF">N7509_004850</name>
</gene>
<dbReference type="GeneID" id="81368467"/>
<name>A0A9X0B9J4_9EURO</name>
<accession>A0A9X0B9J4</accession>
<feature type="chain" id="PRO_5040791766" evidence="1">
    <location>
        <begin position="21"/>
        <end position="96"/>
    </location>
</feature>
<dbReference type="AlphaFoldDB" id="A0A9X0B9J4"/>
<feature type="signal peptide" evidence="1">
    <location>
        <begin position="1"/>
        <end position="20"/>
    </location>
</feature>
<sequence>MAVTTRTAALSSLVFAGSQALSILLRKRTGVPLLKINTLNPGNHFGSPLPVKLGIFVASPDSLLDFNDFKSLPVELLCDEVSIDFGNHVPLKSFAG</sequence>